<sequence length="111" mass="13151">MGATLDMEQYFLFNSRLGIPLPDLKENWEEYDIDTRHGILLHWEKIRGSIPDRIAELEKTINLKQSQLSDESNFIRSCELNSEISELASIINDLWLWYRTQQDISSEKIHR</sequence>
<accession>A0A0A8XEC8</accession>
<dbReference type="STRING" id="1321606.SAMD00020551_4694"/>
<gene>
    <name evidence="1" type="ORF">SAMD00020551_4694</name>
</gene>
<proteinExistence type="predicted"/>
<dbReference type="EMBL" id="BASE01000126">
    <property type="protein sequence ID" value="GAM16481.1"/>
    <property type="molecule type" value="Genomic_DNA"/>
</dbReference>
<organism evidence="1 2">
    <name type="scientific">Mesobacillus selenatarsenatis (strain DSM 18680 / JCM 14380 / FERM P-15431 / SF-1)</name>
    <dbReference type="NCBI Taxonomy" id="1321606"/>
    <lineage>
        <taxon>Bacteria</taxon>
        <taxon>Bacillati</taxon>
        <taxon>Bacillota</taxon>
        <taxon>Bacilli</taxon>
        <taxon>Bacillales</taxon>
        <taxon>Bacillaceae</taxon>
        <taxon>Mesobacillus</taxon>
    </lineage>
</organism>
<dbReference type="Proteomes" id="UP000031014">
    <property type="component" value="Unassembled WGS sequence"/>
</dbReference>
<protein>
    <submittedName>
        <fullName evidence="1">Uncharacterized protein</fullName>
    </submittedName>
</protein>
<comment type="caution">
    <text evidence="1">The sequence shown here is derived from an EMBL/GenBank/DDBJ whole genome shotgun (WGS) entry which is preliminary data.</text>
</comment>
<evidence type="ECO:0000313" key="1">
    <source>
        <dbReference type="EMBL" id="GAM16481.1"/>
    </source>
</evidence>
<keyword evidence="2" id="KW-1185">Reference proteome</keyword>
<evidence type="ECO:0000313" key="2">
    <source>
        <dbReference type="Proteomes" id="UP000031014"/>
    </source>
</evidence>
<name>A0A0A8XEC8_MESS1</name>
<reference evidence="1 2" key="1">
    <citation type="submission" date="2013-06" db="EMBL/GenBank/DDBJ databases">
        <title>Whole genome shotgun sequence of Bacillus selenatarsenatis SF-1.</title>
        <authorList>
            <person name="Kuroda M."/>
            <person name="Sei K."/>
            <person name="Yamashita M."/>
            <person name="Ike M."/>
        </authorList>
    </citation>
    <scope>NUCLEOTIDE SEQUENCE [LARGE SCALE GENOMIC DNA]</scope>
    <source>
        <strain evidence="1 2">SF-1</strain>
    </source>
</reference>
<dbReference type="AlphaFoldDB" id="A0A0A8XEC8"/>